<dbReference type="EC" id="1.1.1.18" evidence="5"/>
<feature type="domain" description="Gfo/Idh/MocA-like oxidoreductase N-terminal" evidence="3">
    <location>
        <begin position="7"/>
        <end position="121"/>
    </location>
</feature>
<evidence type="ECO:0000259" key="3">
    <source>
        <dbReference type="Pfam" id="PF01408"/>
    </source>
</evidence>
<dbReference type="Gene3D" id="3.40.50.720">
    <property type="entry name" value="NAD(P)-binding Rossmann-like Domain"/>
    <property type="match status" value="1"/>
</dbReference>
<keyword evidence="6" id="KW-1185">Reference proteome</keyword>
<dbReference type="InterPro" id="IPR036291">
    <property type="entry name" value="NAD(P)-bd_dom_sf"/>
</dbReference>
<accession>A0A3Q9IVZ8</accession>
<evidence type="ECO:0000256" key="2">
    <source>
        <dbReference type="ARBA" id="ARBA00023027"/>
    </source>
</evidence>
<dbReference type="EMBL" id="CP031423">
    <property type="protein sequence ID" value="AZS35619.1"/>
    <property type="molecule type" value="Genomic_DNA"/>
</dbReference>
<dbReference type="OrthoDB" id="9776544at2"/>
<reference evidence="5 6" key="1">
    <citation type="submission" date="2018-08" db="EMBL/GenBank/DDBJ databases">
        <title>Microbacterium lemovicicum sp. nov., a bacterium isolated from a natural uranium-rich soil.</title>
        <authorList>
            <person name="ORTET P."/>
        </authorList>
    </citation>
    <scope>NUCLEOTIDE SEQUENCE [LARGE SCALE GENOMIC DNA]</scope>
    <source>
        <strain evidence="5 6">Viu22</strain>
    </source>
</reference>
<proteinExistence type="predicted"/>
<dbReference type="PANTHER" id="PTHR43818:SF11">
    <property type="entry name" value="BCDNA.GH03377"/>
    <property type="match status" value="1"/>
</dbReference>
<dbReference type="InterPro" id="IPR000683">
    <property type="entry name" value="Gfo/Idh/MocA-like_OxRdtase_N"/>
</dbReference>
<protein>
    <submittedName>
        <fullName evidence="5">Inositol 2-dehydrogenase</fullName>
        <ecNumber evidence="5">1.1.1.18</ecNumber>
    </submittedName>
</protein>
<dbReference type="GO" id="GO:0050112">
    <property type="term" value="F:inositol 2-dehydrogenase (NAD+) activity"/>
    <property type="evidence" value="ECO:0007669"/>
    <property type="project" value="UniProtKB-EC"/>
</dbReference>
<dbReference type="Gene3D" id="3.30.360.10">
    <property type="entry name" value="Dihydrodipicolinate Reductase, domain 2"/>
    <property type="match status" value="1"/>
</dbReference>
<dbReference type="GO" id="GO:0000166">
    <property type="term" value="F:nucleotide binding"/>
    <property type="evidence" value="ECO:0007669"/>
    <property type="project" value="InterPro"/>
</dbReference>
<organism evidence="5 6">
    <name type="scientific">Microbacterium lemovicicum</name>
    <dbReference type="NCBI Taxonomy" id="1072463"/>
    <lineage>
        <taxon>Bacteria</taxon>
        <taxon>Bacillati</taxon>
        <taxon>Actinomycetota</taxon>
        <taxon>Actinomycetes</taxon>
        <taxon>Micrococcales</taxon>
        <taxon>Microbacteriaceae</taxon>
        <taxon>Microbacterium</taxon>
    </lineage>
</organism>
<keyword evidence="2" id="KW-0520">NAD</keyword>
<evidence type="ECO:0000256" key="1">
    <source>
        <dbReference type="ARBA" id="ARBA00023002"/>
    </source>
</evidence>
<dbReference type="InterPro" id="IPR050463">
    <property type="entry name" value="Gfo/Idh/MocA_oxidrdct_glycsds"/>
</dbReference>
<feature type="domain" description="GFO/IDH/MocA-like oxidoreductase" evidence="4">
    <location>
        <begin position="133"/>
        <end position="266"/>
    </location>
</feature>
<evidence type="ECO:0000259" key="4">
    <source>
        <dbReference type="Pfam" id="PF22725"/>
    </source>
</evidence>
<dbReference type="AlphaFoldDB" id="A0A3Q9IVZ8"/>
<name>A0A3Q9IVZ8_9MICO</name>
<dbReference type="Pfam" id="PF01408">
    <property type="entry name" value="GFO_IDH_MocA"/>
    <property type="match status" value="1"/>
</dbReference>
<sequence length="377" mass="39175">MTGGTVGVGIIGAGNISDTYLENLSSFPDVTVHVVGDILEDRAKAQADKYGVAASGGVDAVLSHPDVEIVVNLTIPASHVEISSAAIAAGKNVWSEKPIGVDRESAKALIEQADAAGLRVGIAPDTVLGPGLQSAKRAIARGDIGRPLFAQTSFQWQGPEIFHPNPGFLYARGGGPLLDMGPYYVSALVHLFGPVAAVAALGLRSSETRQVQVGELAGTDFPIEIPTTVSVLTQFEQGGQAQSLYSTDSALKRHGVVEINGTEGTLVIPDPNTFGGRIYITRPMTEVVVPPAPTVQDVVEVEQEGVLVGRGLGLLDMARAIREGRPHVASGELGYHVLDTLLAIEESAERGAFVPVESTVAGVGSVPAGFDPLARTV</sequence>
<dbReference type="RefSeq" id="WP_127094418.1">
    <property type="nucleotide sequence ID" value="NZ_CP031423.1"/>
</dbReference>
<dbReference type="Proteomes" id="UP000276888">
    <property type="component" value="Chromosome"/>
</dbReference>
<gene>
    <name evidence="5" type="primary">iolG_1</name>
    <name evidence="5" type="ORF">CVS47_00211</name>
</gene>
<dbReference type="Pfam" id="PF22725">
    <property type="entry name" value="GFO_IDH_MocA_C3"/>
    <property type="match status" value="1"/>
</dbReference>
<dbReference type="SUPFAM" id="SSF51735">
    <property type="entry name" value="NAD(P)-binding Rossmann-fold domains"/>
    <property type="match status" value="1"/>
</dbReference>
<dbReference type="SUPFAM" id="SSF55347">
    <property type="entry name" value="Glyceraldehyde-3-phosphate dehydrogenase-like, C-terminal domain"/>
    <property type="match status" value="1"/>
</dbReference>
<dbReference type="InterPro" id="IPR055170">
    <property type="entry name" value="GFO_IDH_MocA-like_dom"/>
</dbReference>
<evidence type="ECO:0000313" key="6">
    <source>
        <dbReference type="Proteomes" id="UP000276888"/>
    </source>
</evidence>
<dbReference type="PANTHER" id="PTHR43818">
    <property type="entry name" value="BCDNA.GH03377"/>
    <property type="match status" value="1"/>
</dbReference>
<dbReference type="KEGG" id="mlv:CVS47_00211"/>
<keyword evidence="1 5" id="KW-0560">Oxidoreductase</keyword>
<evidence type="ECO:0000313" key="5">
    <source>
        <dbReference type="EMBL" id="AZS35619.1"/>
    </source>
</evidence>